<dbReference type="InterPro" id="IPR001678">
    <property type="entry name" value="MeTrfase_RsmB-F_NOP2_dom"/>
</dbReference>
<name>A0A9D4BS78_DREPO</name>
<organism evidence="8 9">
    <name type="scientific">Dreissena polymorpha</name>
    <name type="common">Zebra mussel</name>
    <name type="synonym">Mytilus polymorpha</name>
    <dbReference type="NCBI Taxonomy" id="45954"/>
    <lineage>
        <taxon>Eukaryota</taxon>
        <taxon>Metazoa</taxon>
        <taxon>Spiralia</taxon>
        <taxon>Lophotrochozoa</taxon>
        <taxon>Mollusca</taxon>
        <taxon>Bivalvia</taxon>
        <taxon>Autobranchia</taxon>
        <taxon>Heteroconchia</taxon>
        <taxon>Euheterodonta</taxon>
        <taxon>Imparidentia</taxon>
        <taxon>Neoheterodontei</taxon>
        <taxon>Myida</taxon>
        <taxon>Dreissenoidea</taxon>
        <taxon>Dreissenidae</taxon>
        <taxon>Dreissena</taxon>
    </lineage>
</organism>
<accession>A0A9D4BS78</accession>
<dbReference type="GO" id="GO:0001510">
    <property type="term" value="P:RNA methylation"/>
    <property type="evidence" value="ECO:0007669"/>
    <property type="project" value="InterPro"/>
</dbReference>
<evidence type="ECO:0000256" key="1">
    <source>
        <dbReference type="ARBA" id="ARBA00007494"/>
    </source>
</evidence>
<dbReference type="CDD" id="cd21150">
    <property type="entry name" value="PUA_NSun6-like"/>
    <property type="match status" value="1"/>
</dbReference>
<dbReference type="PROSITE" id="PS01153">
    <property type="entry name" value="NOL1_NOP2_SUN"/>
    <property type="match status" value="1"/>
</dbReference>
<dbReference type="InterPro" id="IPR036974">
    <property type="entry name" value="PUA_sf"/>
</dbReference>
<comment type="similarity">
    <text evidence="1 6">Belongs to the class I-like SAM-binding methyltransferase superfamily. RsmB/NOP family.</text>
</comment>
<dbReference type="AlphaFoldDB" id="A0A9D4BS78"/>
<dbReference type="EMBL" id="JAIWYP010000014">
    <property type="protein sequence ID" value="KAH3706249.1"/>
    <property type="molecule type" value="Genomic_DNA"/>
</dbReference>
<dbReference type="InterPro" id="IPR023267">
    <property type="entry name" value="RCMT"/>
</dbReference>
<dbReference type="PRINTS" id="PR02008">
    <property type="entry name" value="RCMTFAMILY"/>
</dbReference>
<dbReference type="Gene3D" id="3.40.50.150">
    <property type="entry name" value="Vaccinia Virus protein VP39"/>
    <property type="match status" value="1"/>
</dbReference>
<dbReference type="InterPro" id="IPR049560">
    <property type="entry name" value="MeTrfase_RsmB-F_NOP2_cat"/>
</dbReference>
<comment type="caution">
    <text evidence="6">Lacks conserved residue(s) required for the propagation of feature annotation.</text>
</comment>
<keyword evidence="9" id="KW-1185">Reference proteome</keyword>
<dbReference type="Proteomes" id="UP000828390">
    <property type="component" value="Unassembled WGS sequence"/>
</dbReference>
<dbReference type="SUPFAM" id="SSF53335">
    <property type="entry name" value="S-adenosyl-L-methionine-dependent methyltransferases"/>
    <property type="match status" value="1"/>
</dbReference>
<dbReference type="OrthoDB" id="260824at2759"/>
<dbReference type="InterPro" id="IPR018314">
    <property type="entry name" value="RsmB/NOL1/NOP2-like_CS"/>
</dbReference>
<evidence type="ECO:0000256" key="3">
    <source>
        <dbReference type="ARBA" id="ARBA00022679"/>
    </source>
</evidence>
<evidence type="ECO:0000256" key="6">
    <source>
        <dbReference type="PROSITE-ProRule" id="PRU01023"/>
    </source>
</evidence>
<evidence type="ECO:0000256" key="2">
    <source>
        <dbReference type="ARBA" id="ARBA00022603"/>
    </source>
</evidence>
<keyword evidence="2 6" id="KW-0489">Methyltransferase</keyword>
<gene>
    <name evidence="8" type="ORF">DPMN_065634</name>
</gene>
<dbReference type="PANTHER" id="PTHR22807">
    <property type="entry name" value="NOP2 YEAST -RELATED NOL1/NOP2/FMU SUN DOMAIN-CONTAINING"/>
    <property type="match status" value="1"/>
</dbReference>
<dbReference type="SUPFAM" id="SSF88697">
    <property type="entry name" value="PUA domain-like"/>
    <property type="match status" value="1"/>
</dbReference>
<dbReference type="PROSITE" id="PS50890">
    <property type="entry name" value="PUA"/>
    <property type="match status" value="1"/>
</dbReference>
<evidence type="ECO:0000313" key="8">
    <source>
        <dbReference type="EMBL" id="KAH3706249.1"/>
    </source>
</evidence>
<sequence length="461" mass="50962">MSGNLDNWLPPLLLEKEVSDFLKASWRGDQEVEDEEGEGDEKFYKLLKCLGTPPAVTTLRVNTRAADRHAIAKQLKTELEKQYTDRGSNPPPIVVHPALKDVLVVPSRGPNPKPPEVTKEVIVDQSCGMAVLRGADVFVLGIMGAPSYLAAGETVAVYADLEGQCRKGLKEEYRERKVYVGCGVMQLSRDQIFCSAQVKLRGVGIKMTRPLFEAPSLDDILPGLLFAQNLPSIVCSLVLDPHPGELVIDMCASPGGKTNHIATLMNNEGRVVALDKTAMKIEKMQCNLSRWQISCVDCYAHDSTKCSQPDTEINGPPPYPPGSFDRVLLDVPCSALGQRPMLRNRMTLKSLQSYASYQRKFIETGVELLKPGGTLVYSTCTITMEENEHQVAWILDKYPCMKLAPQTPHLGDVGRPCKGLISGHLEMLQRYDPSSDTSKSKYFTDNDTIGFFIAKFVKVKD</sequence>
<comment type="caution">
    <text evidence="8">The sequence shown here is derived from an EMBL/GenBank/DDBJ whole genome shotgun (WGS) entry which is preliminary data.</text>
</comment>
<protein>
    <recommendedName>
        <fullName evidence="7">SAM-dependent MTase RsmB/NOP-type domain-containing protein</fullName>
    </recommendedName>
</protein>
<keyword evidence="5 6" id="KW-0694">RNA-binding</keyword>
<dbReference type="PANTHER" id="PTHR22807:SF34">
    <property type="entry name" value="TRNA (CYTOSINE(72)-C(5))-METHYLTRANSFERASE NSUN6"/>
    <property type="match status" value="1"/>
</dbReference>
<feature type="binding site" evidence="6">
    <location>
        <position position="330"/>
    </location>
    <ligand>
        <name>S-adenosyl-L-methionine</name>
        <dbReference type="ChEBI" id="CHEBI:59789"/>
    </ligand>
</feature>
<dbReference type="CDD" id="cd02440">
    <property type="entry name" value="AdoMet_MTases"/>
    <property type="match status" value="1"/>
</dbReference>
<keyword evidence="3 6" id="KW-0808">Transferase</keyword>
<dbReference type="InterPro" id="IPR015947">
    <property type="entry name" value="PUA-like_sf"/>
</dbReference>
<feature type="binding site" evidence="6">
    <location>
        <position position="275"/>
    </location>
    <ligand>
        <name>S-adenosyl-L-methionine</name>
        <dbReference type="ChEBI" id="CHEBI:59789"/>
    </ligand>
</feature>
<evidence type="ECO:0000259" key="7">
    <source>
        <dbReference type="PROSITE" id="PS51686"/>
    </source>
</evidence>
<reference evidence="8" key="1">
    <citation type="journal article" date="2019" name="bioRxiv">
        <title>The Genome of the Zebra Mussel, Dreissena polymorpha: A Resource for Invasive Species Research.</title>
        <authorList>
            <person name="McCartney M.A."/>
            <person name="Auch B."/>
            <person name="Kono T."/>
            <person name="Mallez S."/>
            <person name="Zhang Y."/>
            <person name="Obille A."/>
            <person name="Becker A."/>
            <person name="Abrahante J.E."/>
            <person name="Garbe J."/>
            <person name="Badalamenti J.P."/>
            <person name="Herman A."/>
            <person name="Mangelson H."/>
            <person name="Liachko I."/>
            <person name="Sullivan S."/>
            <person name="Sone E.D."/>
            <person name="Koren S."/>
            <person name="Silverstein K.A.T."/>
            <person name="Beckman K.B."/>
            <person name="Gohl D.M."/>
        </authorList>
    </citation>
    <scope>NUCLEOTIDE SEQUENCE</scope>
    <source>
        <strain evidence="8">Duluth1</strain>
        <tissue evidence="8">Whole animal</tissue>
    </source>
</reference>
<feature type="domain" description="SAM-dependent MTase RsmB/NOP-type" evidence="7">
    <location>
        <begin position="149"/>
        <end position="459"/>
    </location>
</feature>
<evidence type="ECO:0000256" key="4">
    <source>
        <dbReference type="ARBA" id="ARBA00022691"/>
    </source>
</evidence>
<reference evidence="8" key="2">
    <citation type="submission" date="2020-11" db="EMBL/GenBank/DDBJ databases">
        <authorList>
            <person name="McCartney M.A."/>
            <person name="Auch B."/>
            <person name="Kono T."/>
            <person name="Mallez S."/>
            <person name="Becker A."/>
            <person name="Gohl D.M."/>
            <person name="Silverstein K.A.T."/>
            <person name="Koren S."/>
            <person name="Bechman K.B."/>
            <person name="Herman A."/>
            <person name="Abrahante J.E."/>
            <person name="Garbe J."/>
        </authorList>
    </citation>
    <scope>NUCLEOTIDE SEQUENCE</scope>
    <source>
        <strain evidence="8">Duluth1</strain>
        <tissue evidence="8">Whole animal</tissue>
    </source>
</reference>
<feature type="binding site" evidence="6">
    <location>
        <position position="302"/>
    </location>
    <ligand>
        <name>S-adenosyl-L-methionine</name>
        <dbReference type="ChEBI" id="CHEBI:59789"/>
    </ligand>
</feature>
<dbReference type="Pfam" id="PF01189">
    <property type="entry name" value="Methyltr_RsmB-F"/>
    <property type="match status" value="1"/>
</dbReference>
<evidence type="ECO:0000256" key="5">
    <source>
        <dbReference type="ARBA" id="ARBA00022884"/>
    </source>
</evidence>
<dbReference type="GO" id="GO:0008173">
    <property type="term" value="F:RNA methyltransferase activity"/>
    <property type="evidence" value="ECO:0007669"/>
    <property type="project" value="InterPro"/>
</dbReference>
<dbReference type="PROSITE" id="PS51686">
    <property type="entry name" value="SAM_MT_RSMB_NOP"/>
    <property type="match status" value="1"/>
</dbReference>
<proteinExistence type="inferred from homology"/>
<dbReference type="Gene3D" id="2.30.130.10">
    <property type="entry name" value="PUA domain"/>
    <property type="match status" value="1"/>
</dbReference>
<evidence type="ECO:0000313" key="9">
    <source>
        <dbReference type="Proteomes" id="UP000828390"/>
    </source>
</evidence>
<keyword evidence="4 6" id="KW-0949">S-adenosyl-L-methionine</keyword>
<dbReference type="GO" id="GO:0003723">
    <property type="term" value="F:RNA binding"/>
    <property type="evidence" value="ECO:0007669"/>
    <property type="project" value="UniProtKB-UniRule"/>
</dbReference>
<feature type="active site" description="Nucleophile" evidence="6">
    <location>
        <position position="380"/>
    </location>
</feature>
<dbReference type="InterPro" id="IPR029063">
    <property type="entry name" value="SAM-dependent_MTases_sf"/>
</dbReference>